<dbReference type="PROSITE" id="PS01302">
    <property type="entry name" value="UPF0758"/>
    <property type="match status" value="1"/>
</dbReference>
<dbReference type="InterPro" id="IPR010994">
    <property type="entry name" value="RuvA_2-like"/>
</dbReference>
<evidence type="ECO:0000259" key="7">
    <source>
        <dbReference type="PROSITE" id="PS50249"/>
    </source>
</evidence>
<evidence type="ECO:0000256" key="4">
    <source>
        <dbReference type="ARBA" id="ARBA00022833"/>
    </source>
</evidence>
<sequence length="227" mass="25261">MSIADWPEDDRPREKLLTRGANALTDAELLAIFLRTGTKGKSALDLATDLLNEFGDLRSLLSASQTRFCEAKGLGPAKFVQLQACLELSRRYLKHCMQRGTVIEHSQDVQNYLISELGGRLDEVFGCLFLDNKNRVIRFEELFQGTLDSANVYPRVVARRALELNAAAIILTHNHPSGVAEPSRADIAMTHTLQKALQLLNIRVLDHLIIGDGYAISLAERQLLVPK</sequence>
<name>A0A251X8M9_9GAMM</name>
<dbReference type="Gene3D" id="3.40.140.10">
    <property type="entry name" value="Cytidine Deaminase, domain 2"/>
    <property type="match status" value="1"/>
</dbReference>
<keyword evidence="2" id="KW-0479">Metal-binding</keyword>
<keyword evidence="5" id="KW-0482">Metalloprotease</keyword>
<keyword evidence="9" id="KW-1185">Reference proteome</keyword>
<comment type="caution">
    <text evidence="8">The sequence shown here is derived from an EMBL/GenBank/DDBJ whole genome shotgun (WGS) entry which is preliminary data.</text>
</comment>
<gene>
    <name evidence="8" type="ORF">TPSD3_08910</name>
</gene>
<keyword evidence="4" id="KW-0862">Zinc</keyword>
<dbReference type="GO" id="GO:0008237">
    <property type="term" value="F:metallopeptidase activity"/>
    <property type="evidence" value="ECO:0007669"/>
    <property type="project" value="UniProtKB-KW"/>
</dbReference>
<dbReference type="NCBIfam" id="NF000642">
    <property type="entry name" value="PRK00024.1"/>
    <property type="match status" value="1"/>
</dbReference>
<dbReference type="SUPFAM" id="SSF102712">
    <property type="entry name" value="JAB1/MPN domain"/>
    <property type="match status" value="1"/>
</dbReference>
<dbReference type="Pfam" id="PF04002">
    <property type="entry name" value="RadC"/>
    <property type="match status" value="1"/>
</dbReference>
<dbReference type="InterPro" id="IPR046778">
    <property type="entry name" value="UPF0758_N"/>
</dbReference>
<dbReference type="PANTHER" id="PTHR30471">
    <property type="entry name" value="DNA REPAIR PROTEIN RADC"/>
    <property type="match status" value="1"/>
</dbReference>
<dbReference type="PROSITE" id="PS50249">
    <property type="entry name" value="MPN"/>
    <property type="match status" value="1"/>
</dbReference>
<protein>
    <recommendedName>
        <fullName evidence="7">MPN domain-containing protein</fullName>
    </recommendedName>
</protein>
<evidence type="ECO:0000256" key="1">
    <source>
        <dbReference type="ARBA" id="ARBA00022670"/>
    </source>
</evidence>
<dbReference type="NCBIfam" id="TIGR00608">
    <property type="entry name" value="radc"/>
    <property type="match status" value="1"/>
</dbReference>
<accession>A0A251X8M9</accession>
<dbReference type="SUPFAM" id="SSF47781">
    <property type="entry name" value="RuvA domain 2-like"/>
    <property type="match status" value="1"/>
</dbReference>
<comment type="similarity">
    <text evidence="6">Belongs to the UPF0758 family.</text>
</comment>
<dbReference type="Proteomes" id="UP000194798">
    <property type="component" value="Unassembled WGS sequence"/>
</dbReference>
<dbReference type="InterPro" id="IPR020891">
    <property type="entry name" value="UPF0758_CS"/>
</dbReference>
<reference evidence="8 9" key="1">
    <citation type="submission" date="2016-12" db="EMBL/GenBank/DDBJ databases">
        <title>Thioflexothrix psekupsii D3 genome sequencing and assembly.</title>
        <authorList>
            <person name="Fomenkov A."/>
            <person name="Vincze T."/>
            <person name="Grabovich M."/>
            <person name="Anton B.P."/>
            <person name="Dubinina G."/>
            <person name="Orlova M."/>
            <person name="Belousova E."/>
            <person name="Roberts R.J."/>
        </authorList>
    </citation>
    <scope>NUCLEOTIDE SEQUENCE [LARGE SCALE GENOMIC DNA]</scope>
    <source>
        <strain evidence="8">D3</strain>
    </source>
</reference>
<evidence type="ECO:0000256" key="6">
    <source>
        <dbReference type="RuleBase" id="RU003797"/>
    </source>
</evidence>
<evidence type="ECO:0000313" key="8">
    <source>
        <dbReference type="EMBL" id="OUD14419.1"/>
    </source>
</evidence>
<feature type="domain" description="MPN" evidence="7">
    <location>
        <begin position="102"/>
        <end position="224"/>
    </location>
</feature>
<organism evidence="8 9">
    <name type="scientific">Thioflexithrix psekupsensis</name>
    <dbReference type="NCBI Taxonomy" id="1570016"/>
    <lineage>
        <taxon>Bacteria</taxon>
        <taxon>Pseudomonadati</taxon>
        <taxon>Pseudomonadota</taxon>
        <taxon>Gammaproteobacteria</taxon>
        <taxon>Thiotrichales</taxon>
        <taxon>Thioflexithrix</taxon>
    </lineage>
</organism>
<dbReference type="GO" id="GO:0006508">
    <property type="term" value="P:proteolysis"/>
    <property type="evidence" value="ECO:0007669"/>
    <property type="project" value="UniProtKB-KW"/>
</dbReference>
<dbReference type="EMBL" id="MSLT01000012">
    <property type="protein sequence ID" value="OUD14419.1"/>
    <property type="molecule type" value="Genomic_DNA"/>
</dbReference>
<evidence type="ECO:0000256" key="2">
    <source>
        <dbReference type="ARBA" id="ARBA00022723"/>
    </source>
</evidence>
<dbReference type="PANTHER" id="PTHR30471:SF3">
    <property type="entry name" value="UPF0758 PROTEIN YEES-RELATED"/>
    <property type="match status" value="1"/>
</dbReference>
<dbReference type="GO" id="GO:0046872">
    <property type="term" value="F:metal ion binding"/>
    <property type="evidence" value="ECO:0007669"/>
    <property type="project" value="UniProtKB-KW"/>
</dbReference>
<evidence type="ECO:0000256" key="3">
    <source>
        <dbReference type="ARBA" id="ARBA00022801"/>
    </source>
</evidence>
<evidence type="ECO:0000313" key="9">
    <source>
        <dbReference type="Proteomes" id="UP000194798"/>
    </source>
</evidence>
<evidence type="ECO:0000256" key="5">
    <source>
        <dbReference type="ARBA" id="ARBA00023049"/>
    </source>
</evidence>
<dbReference type="InterPro" id="IPR025657">
    <property type="entry name" value="RadC_JAB"/>
</dbReference>
<keyword evidence="3" id="KW-0378">Hydrolase</keyword>
<dbReference type="AlphaFoldDB" id="A0A251X8M9"/>
<dbReference type="InterPro" id="IPR037518">
    <property type="entry name" value="MPN"/>
</dbReference>
<dbReference type="InterPro" id="IPR001405">
    <property type="entry name" value="UPF0758"/>
</dbReference>
<dbReference type="CDD" id="cd08071">
    <property type="entry name" value="MPN_DUF2466"/>
    <property type="match status" value="1"/>
</dbReference>
<proteinExistence type="inferred from homology"/>
<dbReference type="RefSeq" id="WP_086488199.1">
    <property type="nucleotide sequence ID" value="NZ_MSLT01000012.1"/>
</dbReference>
<dbReference type="OrthoDB" id="9804482at2"/>
<keyword evidence="1" id="KW-0645">Protease</keyword>
<dbReference type="Pfam" id="PF20582">
    <property type="entry name" value="UPF0758_N"/>
    <property type="match status" value="1"/>
</dbReference>